<accession>A0A164XX92</accession>
<dbReference type="CDD" id="cd21037">
    <property type="entry name" value="MLKL_NTD"/>
    <property type="match status" value="1"/>
</dbReference>
<dbReference type="EMBL" id="KV419399">
    <property type="protein sequence ID" value="KZS96381.1"/>
    <property type="molecule type" value="Genomic_DNA"/>
</dbReference>
<dbReference type="GO" id="GO:0007166">
    <property type="term" value="P:cell surface receptor signaling pathway"/>
    <property type="evidence" value="ECO:0007669"/>
    <property type="project" value="InterPro"/>
</dbReference>
<evidence type="ECO:0000313" key="2">
    <source>
        <dbReference type="EMBL" id="KZS96381.1"/>
    </source>
</evidence>
<dbReference type="InterPro" id="IPR036537">
    <property type="entry name" value="Adaptor_Cbl_N_dom_sf"/>
</dbReference>
<dbReference type="Gene3D" id="1.20.930.20">
    <property type="entry name" value="Adaptor protein Cbl, N-terminal domain"/>
    <property type="match status" value="1"/>
</dbReference>
<evidence type="ECO:0000313" key="3">
    <source>
        <dbReference type="Proteomes" id="UP000076722"/>
    </source>
</evidence>
<reference evidence="2 3" key="1">
    <citation type="journal article" date="2016" name="Mol. Biol. Evol.">
        <title>Comparative Genomics of Early-Diverging Mushroom-Forming Fungi Provides Insights into the Origins of Lignocellulose Decay Capabilities.</title>
        <authorList>
            <person name="Nagy L.G."/>
            <person name="Riley R."/>
            <person name="Tritt A."/>
            <person name="Adam C."/>
            <person name="Daum C."/>
            <person name="Floudas D."/>
            <person name="Sun H."/>
            <person name="Yadav J.S."/>
            <person name="Pangilinan J."/>
            <person name="Larsson K.H."/>
            <person name="Matsuura K."/>
            <person name="Barry K."/>
            <person name="Labutti K."/>
            <person name="Kuo R."/>
            <person name="Ohm R.A."/>
            <person name="Bhattacharya S.S."/>
            <person name="Shirouzu T."/>
            <person name="Yoshinaga Y."/>
            <person name="Martin F.M."/>
            <person name="Grigoriev I.V."/>
            <person name="Hibbett D.S."/>
        </authorList>
    </citation>
    <scope>NUCLEOTIDE SEQUENCE [LARGE SCALE GENOMIC DNA]</scope>
    <source>
        <strain evidence="2 3">HHB9708</strain>
    </source>
</reference>
<proteinExistence type="predicted"/>
<name>A0A164XX92_9AGAM</name>
<gene>
    <name evidence="2" type="ORF">SISNIDRAFT_312417</name>
</gene>
<dbReference type="Pfam" id="PF22215">
    <property type="entry name" value="MLKL_N"/>
    <property type="match status" value="1"/>
</dbReference>
<dbReference type="InterPro" id="IPR059179">
    <property type="entry name" value="MLKL-like_MCAfunc"/>
</dbReference>
<organism evidence="2 3">
    <name type="scientific">Sistotremastrum niveocremeum HHB9708</name>
    <dbReference type="NCBI Taxonomy" id="1314777"/>
    <lineage>
        <taxon>Eukaryota</taxon>
        <taxon>Fungi</taxon>
        <taxon>Dikarya</taxon>
        <taxon>Basidiomycota</taxon>
        <taxon>Agaricomycotina</taxon>
        <taxon>Agaricomycetes</taxon>
        <taxon>Sistotremastrales</taxon>
        <taxon>Sistotremastraceae</taxon>
        <taxon>Sertulicium</taxon>
        <taxon>Sertulicium niveocremeum</taxon>
    </lineage>
</organism>
<evidence type="ECO:0000259" key="1">
    <source>
        <dbReference type="Pfam" id="PF22215"/>
    </source>
</evidence>
<dbReference type="AlphaFoldDB" id="A0A164XX92"/>
<dbReference type="OrthoDB" id="192148at2759"/>
<protein>
    <recommendedName>
        <fullName evidence="1">Mixed lineage kinase domain-containing protein</fullName>
    </recommendedName>
</protein>
<dbReference type="InterPro" id="IPR054000">
    <property type="entry name" value="MLKL_N"/>
</dbReference>
<feature type="domain" description="Mixed lineage kinase" evidence="1">
    <location>
        <begin position="49"/>
        <end position="164"/>
    </location>
</feature>
<keyword evidence="3" id="KW-1185">Reference proteome</keyword>
<sequence>MKQFRSRKPFSNQYLASLTVALQIAREAAQSVPIAGNALSGPVGVVLKILDIVDCVRSNREACVELTSRAGTLVLLLEEELKHESSITEDMQGKIENLQIVLIDLQRVVTEHTRRSWIEQSIHDASMKADLRRCETRLNDACQNFGLQTSLSIHRDMSALSRKQETLLEIASATNNMMESAKTYDRHFRLYQWDDVRLTGEISSRTVETSRISLYSAQIHKRRVVVRQYEPAATHNNTPRDTRFLDAQFAEELERLSQFR</sequence>
<dbReference type="Proteomes" id="UP000076722">
    <property type="component" value="Unassembled WGS sequence"/>
</dbReference>